<accession>A0A2T6BDW3</accession>
<dbReference type="PANTHER" id="PTHR30537">
    <property type="entry name" value="HTH-TYPE TRANSCRIPTIONAL REGULATOR"/>
    <property type="match status" value="1"/>
</dbReference>
<feature type="domain" description="HTH lysR-type" evidence="5">
    <location>
        <begin position="6"/>
        <end position="63"/>
    </location>
</feature>
<dbReference type="Pfam" id="PF00126">
    <property type="entry name" value="HTH_1"/>
    <property type="match status" value="1"/>
</dbReference>
<dbReference type="Gene3D" id="3.40.190.290">
    <property type="match status" value="1"/>
</dbReference>
<dbReference type="GO" id="GO:0006351">
    <property type="term" value="P:DNA-templated transcription"/>
    <property type="evidence" value="ECO:0007669"/>
    <property type="project" value="TreeGrafter"/>
</dbReference>
<evidence type="ECO:0000256" key="2">
    <source>
        <dbReference type="ARBA" id="ARBA00023015"/>
    </source>
</evidence>
<evidence type="ECO:0000256" key="3">
    <source>
        <dbReference type="ARBA" id="ARBA00023125"/>
    </source>
</evidence>
<dbReference type="InterPro" id="IPR036388">
    <property type="entry name" value="WH-like_DNA-bd_sf"/>
</dbReference>
<organism evidence="6 7">
    <name type="scientific">Litoreibacter ponti</name>
    <dbReference type="NCBI Taxonomy" id="1510457"/>
    <lineage>
        <taxon>Bacteria</taxon>
        <taxon>Pseudomonadati</taxon>
        <taxon>Pseudomonadota</taxon>
        <taxon>Alphaproteobacteria</taxon>
        <taxon>Rhodobacterales</taxon>
        <taxon>Roseobacteraceae</taxon>
        <taxon>Litoreibacter</taxon>
    </lineage>
</organism>
<dbReference type="GO" id="GO:0003700">
    <property type="term" value="F:DNA-binding transcription factor activity"/>
    <property type="evidence" value="ECO:0007669"/>
    <property type="project" value="InterPro"/>
</dbReference>
<name>A0A2T6BDW3_9RHOB</name>
<proteinExistence type="inferred from homology"/>
<dbReference type="InterPro" id="IPR058163">
    <property type="entry name" value="LysR-type_TF_proteobact-type"/>
</dbReference>
<protein>
    <submittedName>
        <fullName evidence="6">LysR family transcriptional regulator</fullName>
    </submittedName>
</protein>
<dbReference type="SUPFAM" id="SSF46785">
    <property type="entry name" value="Winged helix' DNA-binding domain"/>
    <property type="match status" value="1"/>
</dbReference>
<evidence type="ECO:0000259" key="5">
    <source>
        <dbReference type="PROSITE" id="PS50931"/>
    </source>
</evidence>
<gene>
    <name evidence="6" type="ORF">C8N43_3078</name>
</gene>
<keyword evidence="4" id="KW-0804">Transcription</keyword>
<evidence type="ECO:0000313" key="7">
    <source>
        <dbReference type="Proteomes" id="UP000243978"/>
    </source>
</evidence>
<dbReference type="Pfam" id="PF03466">
    <property type="entry name" value="LysR_substrate"/>
    <property type="match status" value="1"/>
</dbReference>
<sequence length="293" mass="32083">MHIMDMAWDDLRTVMVLVRHGSLAGAAQALGVNYTTVARRVRRAEDALGQPIFERLPDGYHPTDTAHLIAAKAEQMEAAEHGLMRQLRGAETALSGPLTITAPQLLIASLLAPVIDQFTSAHPEVELTVRATNQRLDLARREADLAVRISRDPGDTLTGLRLLAQDSASFASPAWAARIEAEPQAMIDWVVYDAYPDPPQARSARYPNHRVRLRLDDMVAMIGAAKAGLGVIRMPMFLGRTTEGLQQVPVLEPQPYPDIWVVGHPDVWPGAKLAAFRSMLVAHCKTRAALFVG</sequence>
<dbReference type="PANTHER" id="PTHR30537:SF3">
    <property type="entry name" value="TRANSCRIPTIONAL REGULATORY PROTEIN"/>
    <property type="match status" value="1"/>
</dbReference>
<reference evidence="6 7" key="1">
    <citation type="submission" date="2018-04" db="EMBL/GenBank/DDBJ databases">
        <title>Genomic Encyclopedia of Archaeal and Bacterial Type Strains, Phase II (KMG-II): from individual species to whole genera.</title>
        <authorList>
            <person name="Goeker M."/>
        </authorList>
    </citation>
    <scope>NUCLEOTIDE SEQUENCE [LARGE SCALE GENOMIC DNA]</scope>
    <source>
        <strain evidence="6 7">DSM 100977</strain>
    </source>
</reference>
<dbReference type="InterPro" id="IPR036390">
    <property type="entry name" value="WH_DNA-bd_sf"/>
</dbReference>
<keyword evidence="7" id="KW-1185">Reference proteome</keyword>
<dbReference type="GO" id="GO:0043565">
    <property type="term" value="F:sequence-specific DNA binding"/>
    <property type="evidence" value="ECO:0007669"/>
    <property type="project" value="TreeGrafter"/>
</dbReference>
<keyword evidence="2" id="KW-0805">Transcription regulation</keyword>
<evidence type="ECO:0000256" key="4">
    <source>
        <dbReference type="ARBA" id="ARBA00023163"/>
    </source>
</evidence>
<comment type="caution">
    <text evidence="6">The sequence shown here is derived from an EMBL/GenBank/DDBJ whole genome shotgun (WGS) entry which is preliminary data.</text>
</comment>
<evidence type="ECO:0000313" key="6">
    <source>
        <dbReference type="EMBL" id="PTX54265.1"/>
    </source>
</evidence>
<dbReference type="SUPFAM" id="SSF53850">
    <property type="entry name" value="Periplasmic binding protein-like II"/>
    <property type="match status" value="1"/>
</dbReference>
<comment type="similarity">
    <text evidence="1">Belongs to the LysR transcriptional regulatory family.</text>
</comment>
<dbReference type="EMBL" id="QBKS01000002">
    <property type="protein sequence ID" value="PTX54265.1"/>
    <property type="molecule type" value="Genomic_DNA"/>
</dbReference>
<dbReference type="PROSITE" id="PS50931">
    <property type="entry name" value="HTH_LYSR"/>
    <property type="match status" value="1"/>
</dbReference>
<keyword evidence="3" id="KW-0238">DNA-binding</keyword>
<dbReference type="InterPro" id="IPR005119">
    <property type="entry name" value="LysR_subst-bd"/>
</dbReference>
<dbReference type="Proteomes" id="UP000243978">
    <property type="component" value="Unassembled WGS sequence"/>
</dbReference>
<dbReference type="AlphaFoldDB" id="A0A2T6BDW3"/>
<evidence type="ECO:0000256" key="1">
    <source>
        <dbReference type="ARBA" id="ARBA00009437"/>
    </source>
</evidence>
<dbReference type="InterPro" id="IPR000847">
    <property type="entry name" value="LysR_HTH_N"/>
</dbReference>
<dbReference type="Gene3D" id="1.10.10.10">
    <property type="entry name" value="Winged helix-like DNA-binding domain superfamily/Winged helix DNA-binding domain"/>
    <property type="match status" value="1"/>
</dbReference>